<dbReference type="InterPro" id="IPR032466">
    <property type="entry name" value="Metal_Hydrolase"/>
</dbReference>
<accession>A0A1H2X1Q2</accession>
<evidence type="ECO:0000256" key="1">
    <source>
        <dbReference type="ARBA" id="ARBA00022801"/>
    </source>
</evidence>
<dbReference type="GO" id="GO:0016810">
    <property type="term" value="F:hydrolase activity, acting on carbon-nitrogen (but not peptide) bonds"/>
    <property type="evidence" value="ECO:0007669"/>
    <property type="project" value="InterPro"/>
</dbReference>
<dbReference type="InterPro" id="IPR050287">
    <property type="entry name" value="MTA/SAH_deaminase"/>
</dbReference>
<dbReference type="STRING" id="28442.SAMN05443574_10877"/>
<feature type="domain" description="Amidohydrolase-related" evidence="2">
    <location>
        <begin position="50"/>
        <end position="402"/>
    </location>
</feature>
<dbReference type="InterPro" id="IPR006680">
    <property type="entry name" value="Amidohydro-rel"/>
</dbReference>
<proteinExistence type="predicted"/>
<sequence length="432" mass="46469">MILNAGTLITMDDERTVRSEAHVVVEDGDIVAIEDGYASGTDVIDATDEVVIPGLVNCHTHMYALPIRGAPLAASPESFYEALVDIWWNVDEAFTERDARLSALGSCAEMLQSGVTTFCDNYSGPNTLPGGLDAVAEGVSQTPIRGMITFETTARNSEAEARDGIAENQRFIDKAEDQYDSVSGHYCLHTLFTNTEDIVTECVDKATDDDRPIQIHLEEGLVDVHESISNYGKRPVPALEDMGFFDAEIIAAHCVHSTESEIEILAENDAAVAHNPYSNINNAVGIADVETMQAHEMTIGLGDDGWDPDMFETMRSAVGIHKLKQRNPSGFDMATALEWATIGSAAVLGMDDAVGSIEVGKRGDFVTLDLGPNPVLDESAPYYVVSAASRGDVTRTIIDGVPVYDQESGVAGVDDSDMTAVGDASAELWERL</sequence>
<dbReference type="RefSeq" id="WP_004517326.1">
    <property type="nucleotide sequence ID" value="NZ_FNOF01000008.1"/>
</dbReference>
<dbReference type="SUPFAM" id="SSF51338">
    <property type="entry name" value="Composite domain of metallo-dependent hydrolases"/>
    <property type="match status" value="1"/>
</dbReference>
<protein>
    <submittedName>
        <fullName evidence="3">Cytosine/adenosine deaminase</fullName>
    </submittedName>
</protein>
<dbReference type="AlphaFoldDB" id="A0A1H2X1Q2"/>
<dbReference type="Proteomes" id="UP000182573">
    <property type="component" value="Unassembled WGS sequence"/>
</dbReference>
<dbReference type="PANTHER" id="PTHR43794">
    <property type="entry name" value="AMINOHYDROLASE SSNA-RELATED"/>
    <property type="match status" value="1"/>
</dbReference>
<evidence type="ECO:0000313" key="3">
    <source>
        <dbReference type="EMBL" id="SDW86772.1"/>
    </source>
</evidence>
<dbReference type="PANTHER" id="PTHR43794:SF11">
    <property type="entry name" value="AMIDOHYDROLASE-RELATED DOMAIN-CONTAINING PROTEIN"/>
    <property type="match status" value="1"/>
</dbReference>
<organism evidence="3 4">
    <name type="scientific">Haloarcula vallismortis</name>
    <name type="common">Halobacterium vallismortis</name>
    <dbReference type="NCBI Taxonomy" id="28442"/>
    <lineage>
        <taxon>Archaea</taxon>
        <taxon>Methanobacteriati</taxon>
        <taxon>Methanobacteriota</taxon>
        <taxon>Stenosarchaea group</taxon>
        <taxon>Halobacteria</taxon>
        <taxon>Halobacteriales</taxon>
        <taxon>Haloarculaceae</taxon>
        <taxon>Haloarcula</taxon>
    </lineage>
</organism>
<dbReference type="InterPro" id="IPR011059">
    <property type="entry name" value="Metal-dep_hydrolase_composite"/>
</dbReference>
<gene>
    <name evidence="3" type="ORF">SAMN05443574_10877</name>
</gene>
<evidence type="ECO:0000259" key="2">
    <source>
        <dbReference type="Pfam" id="PF01979"/>
    </source>
</evidence>
<dbReference type="Gene3D" id="2.30.40.10">
    <property type="entry name" value="Urease, subunit C, domain 1"/>
    <property type="match status" value="1"/>
</dbReference>
<dbReference type="Gene3D" id="3.20.20.140">
    <property type="entry name" value="Metal-dependent hydrolases"/>
    <property type="match status" value="1"/>
</dbReference>
<keyword evidence="1" id="KW-0378">Hydrolase</keyword>
<reference evidence="3 4" key="1">
    <citation type="submission" date="2016-10" db="EMBL/GenBank/DDBJ databases">
        <authorList>
            <person name="de Groot N.N."/>
        </authorList>
    </citation>
    <scope>NUCLEOTIDE SEQUENCE [LARGE SCALE GENOMIC DNA]</scope>
    <source>
        <strain evidence="3 4">DSM 3756</strain>
    </source>
</reference>
<name>A0A1H2X1Q2_HALVA</name>
<dbReference type="EMBL" id="FNOF01000008">
    <property type="protein sequence ID" value="SDW86772.1"/>
    <property type="molecule type" value="Genomic_DNA"/>
</dbReference>
<evidence type="ECO:0000313" key="4">
    <source>
        <dbReference type="Proteomes" id="UP000182573"/>
    </source>
</evidence>
<dbReference type="SUPFAM" id="SSF51556">
    <property type="entry name" value="Metallo-dependent hydrolases"/>
    <property type="match status" value="1"/>
</dbReference>
<dbReference type="Pfam" id="PF01979">
    <property type="entry name" value="Amidohydro_1"/>
    <property type="match status" value="1"/>
</dbReference>